<evidence type="ECO:0000313" key="3">
    <source>
        <dbReference type="Proteomes" id="UP001144036"/>
    </source>
</evidence>
<dbReference type="EMBL" id="JAPNNL010000073">
    <property type="protein sequence ID" value="MDA0635545.1"/>
    <property type="molecule type" value="Genomic_DNA"/>
</dbReference>
<proteinExistence type="predicted"/>
<keyword evidence="3" id="KW-1185">Reference proteome</keyword>
<dbReference type="InterPro" id="IPR007863">
    <property type="entry name" value="Peptidase_M16_C"/>
</dbReference>
<dbReference type="Proteomes" id="UP001144036">
    <property type="component" value="Unassembled WGS sequence"/>
</dbReference>
<evidence type="ECO:0000259" key="1">
    <source>
        <dbReference type="Pfam" id="PF05193"/>
    </source>
</evidence>
<name>A0ABT4SEG6_9ACTN</name>
<comment type="caution">
    <text evidence="2">The sequence shown here is derived from an EMBL/GenBank/DDBJ whole genome shotgun (WGS) entry which is preliminary data.</text>
</comment>
<feature type="domain" description="Peptidase M16 C-terminal" evidence="1">
    <location>
        <begin position="148"/>
        <end position="312"/>
    </location>
</feature>
<dbReference type="Pfam" id="PF05193">
    <property type="entry name" value="Peptidase_M16_C"/>
    <property type="match status" value="1"/>
</dbReference>
<dbReference type="Gene3D" id="3.30.830.10">
    <property type="entry name" value="Metalloenzyme, LuxS/M16 peptidase-like"/>
    <property type="match status" value="1"/>
</dbReference>
<evidence type="ECO:0000313" key="2">
    <source>
        <dbReference type="EMBL" id="MDA0635545.1"/>
    </source>
</evidence>
<gene>
    <name evidence="2" type="ORF">OUY22_19170</name>
</gene>
<reference evidence="2" key="1">
    <citation type="submission" date="2022-11" db="EMBL/GenBank/DDBJ databases">
        <title>Nonomuraea corallina sp. nov., a new species of the genus Nonomuraea isolated from sea side sediment in Thai sea.</title>
        <authorList>
            <person name="Ngamcharungchit C."/>
            <person name="Matsumoto A."/>
            <person name="Suriyachadkun C."/>
            <person name="Panbangred W."/>
            <person name="Inahashi Y."/>
            <person name="Intra B."/>
        </authorList>
    </citation>
    <scope>NUCLEOTIDE SEQUENCE</scope>
    <source>
        <strain evidence="2">MCN248</strain>
    </source>
</reference>
<protein>
    <submittedName>
        <fullName evidence="2">Insulinase family protein</fullName>
    </submittedName>
</protein>
<sequence>MIRTLPNGLRVLPLRHGATPLVEARLHLPRPCRDRAGLAASTLLATCLSQRDDDVEMSAAADVHQITVTAYGPGLAAVTSALAQAARGTAPAEPGPARAQLAAQLTMVRAHPDVMVREWLARHLFGDHPATLQVRPEDLGPLPSRPFDPRGATLVIAGRDDPAALADAAGAAFAAWHPSASSRTPPAPLPALPAVDGGRIAALPLPGAPQSRIRLRAPAVPPEHPRYPALFLALNVLGGYLSSRLSASLREDKGYVYGVTTFFDTAHGGALLAVEADTAAATTGAALAALAAELRRMRTHPPTVEEIRSARAYALGSMATRLAPRAAIASALIDMAAKGRDPLLVLDFPRRLEAVPAPQVVAAAQEFFAPERFSGLLAADPAALPHHLAL</sequence>
<dbReference type="RefSeq" id="WP_270156392.1">
    <property type="nucleotide sequence ID" value="NZ_JAPNNL010000073.1"/>
</dbReference>
<dbReference type="SUPFAM" id="SSF63411">
    <property type="entry name" value="LuxS/MPP-like metallohydrolase"/>
    <property type="match status" value="2"/>
</dbReference>
<dbReference type="InterPro" id="IPR011249">
    <property type="entry name" value="Metalloenz_LuxS/M16"/>
</dbReference>
<organism evidence="2 3">
    <name type="scientific">Nonomuraea corallina</name>
    <dbReference type="NCBI Taxonomy" id="2989783"/>
    <lineage>
        <taxon>Bacteria</taxon>
        <taxon>Bacillati</taxon>
        <taxon>Actinomycetota</taxon>
        <taxon>Actinomycetes</taxon>
        <taxon>Streptosporangiales</taxon>
        <taxon>Streptosporangiaceae</taxon>
        <taxon>Nonomuraea</taxon>
    </lineage>
</organism>
<accession>A0ABT4SEG6</accession>